<dbReference type="WBParaSite" id="OFLC_0001355101-mRNA-1">
    <property type="protein sequence ID" value="OFLC_0001355101-mRNA-1"/>
    <property type="gene ID" value="OFLC_0001355101"/>
</dbReference>
<keyword evidence="3" id="KW-0862">Zinc</keyword>
<keyword evidence="2" id="KW-0863">Zinc-finger</keyword>
<evidence type="ECO:0000256" key="5">
    <source>
        <dbReference type="ARBA" id="ARBA00023125"/>
    </source>
</evidence>
<dbReference type="GO" id="GO:0043565">
    <property type="term" value="F:sequence-specific DNA binding"/>
    <property type="evidence" value="ECO:0007669"/>
    <property type="project" value="InterPro"/>
</dbReference>
<keyword evidence="9" id="KW-1185">Reference proteome</keyword>
<evidence type="ECO:0000313" key="8">
    <source>
        <dbReference type="EMBL" id="VDP14045.1"/>
    </source>
</evidence>
<evidence type="ECO:0000256" key="1">
    <source>
        <dbReference type="ARBA" id="ARBA00022723"/>
    </source>
</evidence>
<dbReference type="STRING" id="387005.A0A183I1D8"/>
<evidence type="ECO:0000313" key="10">
    <source>
        <dbReference type="WBParaSite" id="OFLC_0001355101-mRNA-1"/>
    </source>
</evidence>
<evidence type="ECO:0000256" key="6">
    <source>
        <dbReference type="ARBA" id="ARBA00023163"/>
    </source>
</evidence>
<evidence type="ECO:0000256" key="4">
    <source>
        <dbReference type="ARBA" id="ARBA00023015"/>
    </source>
</evidence>
<dbReference type="Proteomes" id="UP000267606">
    <property type="component" value="Unassembled WGS sequence"/>
</dbReference>
<keyword evidence="4" id="KW-0805">Transcription regulation</keyword>
<name>A0A183I1D8_9BILA</name>
<proteinExistence type="predicted"/>
<keyword evidence="5" id="KW-0238">DNA-binding</keyword>
<dbReference type="EMBL" id="UZAJ01040260">
    <property type="protein sequence ID" value="VDP14045.1"/>
    <property type="molecule type" value="Genomic_DNA"/>
</dbReference>
<keyword evidence="1" id="KW-0479">Metal-binding</keyword>
<dbReference type="Pfam" id="PF00105">
    <property type="entry name" value="zf-C4"/>
    <property type="match status" value="1"/>
</dbReference>
<feature type="domain" description="Nuclear receptor" evidence="7">
    <location>
        <begin position="129"/>
        <end position="145"/>
    </location>
</feature>
<dbReference type="GO" id="GO:0003700">
    <property type="term" value="F:DNA-binding transcription factor activity"/>
    <property type="evidence" value="ECO:0007669"/>
    <property type="project" value="InterPro"/>
</dbReference>
<reference evidence="8 9" key="2">
    <citation type="submission" date="2018-11" db="EMBL/GenBank/DDBJ databases">
        <authorList>
            <consortium name="Pathogen Informatics"/>
        </authorList>
    </citation>
    <scope>NUCLEOTIDE SEQUENCE [LARGE SCALE GENOMIC DNA]</scope>
</reference>
<evidence type="ECO:0000256" key="3">
    <source>
        <dbReference type="ARBA" id="ARBA00022833"/>
    </source>
</evidence>
<keyword evidence="6" id="KW-0804">Transcription</keyword>
<dbReference type="AlphaFoldDB" id="A0A183I1D8"/>
<sequence length="146" mass="16558">MDLCPPDWFDSSNLITTPTSIDLTQNGVRNKRKRETTSRIGISDLEQPEEQFNHVLNNYFHFSNPTSTTWFQQEQMLPSNAQLLRPTIDRSQEFTVSNDEVSSTTPNMTLYAVQKSPTSINVGNTTKHICAICGDRASGKHYGVYR</sequence>
<dbReference type="InterPro" id="IPR001628">
    <property type="entry name" value="Znf_hrmn_rcpt"/>
</dbReference>
<gene>
    <name evidence="8" type="ORF">OFLC_LOCUS13550</name>
</gene>
<evidence type="ECO:0000259" key="7">
    <source>
        <dbReference type="Pfam" id="PF00105"/>
    </source>
</evidence>
<evidence type="ECO:0000256" key="2">
    <source>
        <dbReference type="ARBA" id="ARBA00022771"/>
    </source>
</evidence>
<organism evidence="10">
    <name type="scientific">Onchocerca flexuosa</name>
    <dbReference type="NCBI Taxonomy" id="387005"/>
    <lineage>
        <taxon>Eukaryota</taxon>
        <taxon>Metazoa</taxon>
        <taxon>Ecdysozoa</taxon>
        <taxon>Nematoda</taxon>
        <taxon>Chromadorea</taxon>
        <taxon>Rhabditida</taxon>
        <taxon>Spirurina</taxon>
        <taxon>Spiruromorpha</taxon>
        <taxon>Filarioidea</taxon>
        <taxon>Onchocercidae</taxon>
        <taxon>Onchocerca</taxon>
    </lineage>
</organism>
<dbReference type="GO" id="GO:0008270">
    <property type="term" value="F:zinc ion binding"/>
    <property type="evidence" value="ECO:0007669"/>
    <property type="project" value="UniProtKB-KW"/>
</dbReference>
<evidence type="ECO:0000313" key="9">
    <source>
        <dbReference type="Proteomes" id="UP000267606"/>
    </source>
</evidence>
<protein>
    <submittedName>
        <fullName evidence="10">Nuclear receptor domain-containing protein</fullName>
    </submittedName>
</protein>
<reference evidence="10" key="1">
    <citation type="submission" date="2016-06" db="UniProtKB">
        <authorList>
            <consortium name="WormBaseParasite"/>
        </authorList>
    </citation>
    <scope>IDENTIFICATION</scope>
</reference>
<accession>A0A183I1D8</accession>